<dbReference type="Pfam" id="PF00664">
    <property type="entry name" value="ABC_membrane"/>
    <property type="match status" value="2"/>
</dbReference>
<dbReference type="SUPFAM" id="SSF52540">
    <property type="entry name" value="P-loop containing nucleoside triphosphate hydrolases"/>
    <property type="match status" value="2"/>
</dbReference>
<dbReference type="InterPro" id="IPR003593">
    <property type="entry name" value="AAA+_ATPase"/>
</dbReference>
<feature type="transmembrane region" description="Helical" evidence="9">
    <location>
        <begin position="423"/>
        <end position="444"/>
    </location>
</feature>
<evidence type="ECO:0000256" key="3">
    <source>
        <dbReference type="ARBA" id="ARBA00022692"/>
    </source>
</evidence>
<feature type="transmembrane region" description="Helical" evidence="9">
    <location>
        <begin position="916"/>
        <end position="938"/>
    </location>
</feature>
<dbReference type="InterPro" id="IPR017871">
    <property type="entry name" value="ABC_transporter-like_CS"/>
</dbReference>
<dbReference type="GO" id="GO:0140359">
    <property type="term" value="F:ABC-type transporter activity"/>
    <property type="evidence" value="ECO:0007669"/>
    <property type="project" value="InterPro"/>
</dbReference>
<feature type="transmembrane region" description="Helical" evidence="9">
    <location>
        <begin position="1118"/>
        <end position="1149"/>
    </location>
</feature>
<evidence type="ECO:0000259" key="11">
    <source>
        <dbReference type="PROSITE" id="PS50929"/>
    </source>
</evidence>
<dbReference type="KEGG" id="pfy:PFICI_14253"/>
<name>W3WML0_PESFW</name>
<keyword evidence="5" id="KW-0067">ATP-binding</keyword>
<feature type="transmembrane region" description="Helical" evidence="9">
    <location>
        <begin position="31"/>
        <end position="53"/>
    </location>
</feature>
<dbReference type="FunFam" id="3.40.50.300:FF:000630">
    <property type="entry name" value="ATP-binding cassette (ABC) transporter, putative"/>
    <property type="match status" value="1"/>
</dbReference>
<dbReference type="PANTHER" id="PTHR24223">
    <property type="entry name" value="ATP-BINDING CASSETTE SUB-FAMILY C"/>
    <property type="match status" value="1"/>
</dbReference>
<dbReference type="SUPFAM" id="SSF90123">
    <property type="entry name" value="ABC transporter transmembrane region"/>
    <property type="match status" value="2"/>
</dbReference>
<feature type="transmembrane region" description="Helical" evidence="9">
    <location>
        <begin position="292"/>
        <end position="313"/>
    </location>
</feature>
<feature type="transmembrane region" description="Helical" evidence="9">
    <location>
        <begin position="121"/>
        <end position="141"/>
    </location>
</feature>
<dbReference type="PROSITE" id="PS00211">
    <property type="entry name" value="ABC_TRANSPORTER_1"/>
    <property type="match status" value="2"/>
</dbReference>
<dbReference type="GO" id="GO:0016887">
    <property type="term" value="F:ATP hydrolysis activity"/>
    <property type="evidence" value="ECO:0007669"/>
    <property type="project" value="InterPro"/>
</dbReference>
<dbReference type="InterPro" id="IPR011527">
    <property type="entry name" value="ABC1_TM_dom"/>
</dbReference>
<dbReference type="Gene3D" id="1.20.1560.10">
    <property type="entry name" value="ABC transporter type 1, transmembrane domain"/>
    <property type="match status" value="2"/>
</dbReference>
<keyword evidence="2" id="KW-0813">Transport</keyword>
<feature type="transmembrane region" description="Helical" evidence="9">
    <location>
        <begin position="153"/>
        <end position="173"/>
    </location>
</feature>
<dbReference type="InterPro" id="IPR003439">
    <property type="entry name" value="ABC_transporter-like_ATP-bd"/>
</dbReference>
<feature type="transmembrane region" description="Helical" evidence="9">
    <location>
        <begin position="1042"/>
        <end position="1062"/>
    </location>
</feature>
<evidence type="ECO:0000256" key="9">
    <source>
        <dbReference type="SAM" id="Phobius"/>
    </source>
</evidence>
<dbReference type="CDD" id="cd18579">
    <property type="entry name" value="ABC_6TM_ABCC_D1"/>
    <property type="match status" value="1"/>
</dbReference>
<dbReference type="PROSITE" id="PS50929">
    <property type="entry name" value="ABC_TM1F"/>
    <property type="match status" value="2"/>
</dbReference>
<dbReference type="GeneID" id="19279266"/>
<dbReference type="OMA" id="YDHALHI"/>
<feature type="domain" description="ABC transmembrane type-1" evidence="11">
    <location>
        <begin position="982"/>
        <end position="1183"/>
    </location>
</feature>
<comment type="subcellular location">
    <subcellularLocation>
        <location evidence="1">Membrane</location>
        <topology evidence="1">Multi-pass membrane protein</topology>
    </subcellularLocation>
</comment>
<dbReference type="CDD" id="cd18580">
    <property type="entry name" value="ABC_6TM_ABCC_D2"/>
    <property type="match status" value="1"/>
</dbReference>
<dbReference type="InterPro" id="IPR050173">
    <property type="entry name" value="ABC_transporter_C-like"/>
</dbReference>
<dbReference type="InterPro" id="IPR044726">
    <property type="entry name" value="ABCC_6TM_D2"/>
</dbReference>
<feature type="domain" description="ABC transmembrane type-1" evidence="11">
    <location>
        <begin position="300"/>
        <end position="577"/>
    </location>
</feature>
<feature type="domain" description="ABC transporter" evidence="10">
    <location>
        <begin position="1220"/>
        <end position="1458"/>
    </location>
</feature>
<feature type="transmembrane region" description="Helical" evidence="9">
    <location>
        <begin position="89"/>
        <end position="109"/>
    </location>
</feature>
<dbReference type="Pfam" id="PF00005">
    <property type="entry name" value="ABC_tran"/>
    <property type="match status" value="2"/>
</dbReference>
<dbReference type="EMBL" id="KI912120">
    <property type="protein sequence ID" value="ETS74387.1"/>
    <property type="molecule type" value="Genomic_DNA"/>
</dbReference>
<keyword evidence="6 9" id="KW-1133">Transmembrane helix</keyword>
<organism evidence="12 13">
    <name type="scientific">Pestalotiopsis fici (strain W106-1 / CGMCC3.15140)</name>
    <dbReference type="NCBI Taxonomy" id="1229662"/>
    <lineage>
        <taxon>Eukaryota</taxon>
        <taxon>Fungi</taxon>
        <taxon>Dikarya</taxon>
        <taxon>Ascomycota</taxon>
        <taxon>Pezizomycotina</taxon>
        <taxon>Sordariomycetes</taxon>
        <taxon>Xylariomycetidae</taxon>
        <taxon>Amphisphaeriales</taxon>
        <taxon>Sporocadaceae</taxon>
        <taxon>Pestalotiopsis</taxon>
    </lineage>
</organism>
<evidence type="ECO:0000259" key="10">
    <source>
        <dbReference type="PROSITE" id="PS50893"/>
    </source>
</evidence>
<evidence type="ECO:0000256" key="8">
    <source>
        <dbReference type="ARBA" id="ARBA00023180"/>
    </source>
</evidence>
<protein>
    <recommendedName>
        <fullName evidence="14">P-loop containing nucleoside triphosphate hydrolase protein</fullName>
    </recommendedName>
</protein>
<keyword evidence="7 9" id="KW-0472">Membrane</keyword>
<dbReference type="InterPro" id="IPR044746">
    <property type="entry name" value="ABCC_6TM_D1"/>
</dbReference>
<feature type="transmembrane region" description="Helical" evidence="9">
    <location>
        <begin position="333"/>
        <end position="353"/>
    </location>
</feature>
<feature type="transmembrane region" description="Helical" evidence="9">
    <location>
        <begin position="179"/>
        <end position="198"/>
    </location>
</feature>
<dbReference type="Proteomes" id="UP000030651">
    <property type="component" value="Unassembled WGS sequence"/>
</dbReference>
<evidence type="ECO:0000256" key="4">
    <source>
        <dbReference type="ARBA" id="ARBA00022741"/>
    </source>
</evidence>
<dbReference type="FunFam" id="1.20.1560.10:FF:000066">
    <property type="entry name" value="ABC multidrug transporter (Eurofung)"/>
    <property type="match status" value="1"/>
</dbReference>
<reference evidence="13" key="1">
    <citation type="journal article" date="2015" name="BMC Genomics">
        <title>Genomic and transcriptomic analysis of the endophytic fungus Pestalotiopsis fici reveals its lifestyle and high potential for synthesis of natural products.</title>
        <authorList>
            <person name="Wang X."/>
            <person name="Zhang X."/>
            <person name="Liu L."/>
            <person name="Xiang M."/>
            <person name="Wang W."/>
            <person name="Sun X."/>
            <person name="Che Y."/>
            <person name="Guo L."/>
            <person name="Liu G."/>
            <person name="Guo L."/>
            <person name="Wang C."/>
            <person name="Yin W.B."/>
            <person name="Stadler M."/>
            <person name="Zhang X."/>
            <person name="Liu X."/>
        </authorList>
    </citation>
    <scope>NUCLEOTIDE SEQUENCE [LARGE SCALE GENOMIC DNA]</scope>
    <source>
        <strain evidence="13">W106-1 / CGMCC3.15140</strain>
    </source>
</reference>
<dbReference type="RefSeq" id="XP_007841025.1">
    <property type="nucleotide sequence ID" value="XM_007842834.1"/>
</dbReference>
<evidence type="ECO:0000256" key="5">
    <source>
        <dbReference type="ARBA" id="ARBA00022840"/>
    </source>
</evidence>
<sequence>MAVQCDDTFGPVVASSCRGGFDFTLLFEQTVLGILPAAIFALSAASRLLYLVLHSTDAKTHAGSLRLLKLVGSLPWSSLQVSCPALKICHFKVTATILAALQVALLILWCKAPPLNRTAASLPSAALNLFAAVELLALTWVEDVKSVRPSSLLNIYLVSTVFFDAVQVRTLYLQSPANTALAAVFTFTITVKLVLLFLEGQSKTTSLTPPYQGLPPESTSSIINRSFLWWVNDLFYSGLRSILTLDDLYVLDGKLASAPLHAAIAQAWQRRTKPERRFEFPWAACRALWRPLLLVVFPRLCMIGFTFAQPFLISTALGLLSQPSDQQSTNNGYGIIGATALVYLGLAVSTLNYNQNLYRFVTMFRGATVNLIYQHALSISSNAYDESGALTLMSTDIDRIILCLIDVNECWARTIEVIVGMTLLALQLGWISIVPLVVVVVSFFGATRISSTIGARQKVWIDAVQKRVSITASVLASMKAVKMMGLSRILTTLIQDQRVEETHRMANFRWSIVAQNMVQNLPWFVAPALTFVIYAAQAHGQGEPSINTTQAFTALSIITLLTAPSAKLLSAVVSTAASVGCFDRIQDFLLAAPRHDQRRATTWSNTPISIPKTENFQDGDIEMTTLMQDSRNSGSDPTVAIAATCLSVRPTSSAEVVLTNAHFIIPRKSVTMIIGPVASGKTTLLRTVLGELKPEDGSSISVASRRIAYASQTPWLPNTSIRNAIVGPEEMQAKFDHSWYSKTLFACALDCDIGLLKDGDETCIGDAGAVLSGGQKQRVSLARAVYSRAPIMLLDDVIAALDVNTQVTVMSRLFGESGLLRSFDSTVLFVTHSARFLSYADKVLIVCDGRIEDGGSYGNTVSKEVARVLPLADDSDIQPQSESKTPTANEAAALVAKANQHDDLSRASGDLKLYSYYFRSIGLLSTCTLVGFVIMNVFCNSFVEIWLNWWTDDDGGHIALYMSIYLALAVMAVVGMGGYETHKCARAPQSFFSATDTGSILNRFSQDMTIIEGQLPTGVLITVSNLFECISCAALVATGSSYMAISVPLLAVAVWALQHVYLRTSRQLRLLDLEARSPLFTHFMESLTGLVTIRAFGWEQAFMEQNYRKLDYSQRPYYLLYCIQIWLNLVLDLIVGAEAVLVVGLAIWLRSSTSVGLLGVSLNNVLCNSSLSSLVSGWTMLETSLGSIARLRDFEATVKAEDDVEQTRGLPINWPELGRIQLRNVTALYHPGVLGIQDVSLEIEPGQKIGICGRTGSGKSSFISTLVRLLDINSGAVLIDNVNLTTISGDTIRERLFVIPQESLTFPSTLRRNLDPHNTATDAALTTALLRVGLHDLLAASRGLDTDITASALSAGQQQLLALARLLVKKDMEMKVKDRGVLLLDEATSHVDQAAEEVLQRVVREEFANFTVIAVAHRLDTILESDVIVVMDAGRVVEVGQPRELIEKGQWFARLVKAYTGATISSHE</sequence>
<dbReference type="GO" id="GO:0016020">
    <property type="term" value="C:membrane"/>
    <property type="evidence" value="ECO:0007669"/>
    <property type="project" value="UniProtKB-SubCell"/>
</dbReference>
<dbReference type="InterPro" id="IPR027417">
    <property type="entry name" value="P-loop_NTPase"/>
</dbReference>
<evidence type="ECO:0000256" key="1">
    <source>
        <dbReference type="ARBA" id="ARBA00004141"/>
    </source>
</evidence>
<evidence type="ECO:0000256" key="2">
    <source>
        <dbReference type="ARBA" id="ARBA00022448"/>
    </source>
</evidence>
<evidence type="ECO:0000256" key="7">
    <source>
        <dbReference type="ARBA" id="ARBA00023136"/>
    </source>
</evidence>
<dbReference type="SMART" id="SM00382">
    <property type="entry name" value="AAA"/>
    <property type="match status" value="2"/>
</dbReference>
<feature type="transmembrane region" description="Helical" evidence="9">
    <location>
        <begin position="958"/>
        <end position="979"/>
    </location>
</feature>
<keyword evidence="8" id="KW-0325">Glycoprotein</keyword>
<dbReference type="Gene3D" id="3.40.50.300">
    <property type="entry name" value="P-loop containing nucleotide triphosphate hydrolases"/>
    <property type="match status" value="2"/>
</dbReference>
<dbReference type="eggNOG" id="KOG0054">
    <property type="taxonomic scope" value="Eukaryota"/>
</dbReference>
<gene>
    <name evidence="12" type="ORF">PFICI_14253</name>
</gene>
<dbReference type="HOGENOM" id="CLU_000604_27_5_1"/>
<dbReference type="InterPro" id="IPR036640">
    <property type="entry name" value="ABC1_TM_sf"/>
</dbReference>
<accession>W3WML0</accession>
<keyword evidence="13" id="KW-1185">Reference proteome</keyword>
<feature type="domain" description="ABC transporter" evidence="10">
    <location>
        <begin position="643"/>
        <end position="873"/>
    </location>
</feature>
<dbReference type="OrthoDB" id="6500128at2759"/>
<keyword evidence="3 9" id="KW-0812">Transmembrane</keyword>
<dbReference type="PANTHER" id="PTHR24223:SF399">
    <property type="entry name" value="ABC TRANSPORTER ATNG"/>
    <property type="match status" value="1"/>
</dbReference>
<keyword evidence="4" id="KW-0547">Nucleotide-binding</keyword>
<evidence type="ECO:0000313" key="12">
    <source>
        <dbReference type="EMBL" id="ETS74387.1"/>
    </source>
</evidence>
<proteinExistence type="predicted"/>
<evidence type="ECO:0008006" key="14">
    <source>
        <dbReference type="Google" id="ProtNLM"/>
    </source>
</evidence>
<dbReference type="InParanoid" id="W3WML0"/>
<dbReference type="GO" id="GO:0005524">
    <property type="term" value="F:ATP binding"/>
    <property type="evidence" value="ECO:0007669"/>
    <property type="project" value="UniProtKB-KW"/>
</dbReference>
<evidence type="ECO:0000256" key="6">
    <source>
        <dbReference type="ARBA" id="ARBA00022989"/>
    </source>
</evidence>
<dbReference type="PROSITE" id="PS50893">
    <property type="entry name" value="ABC_TRANSPORTER_2"/>
    <property type="match status" value="2"/>
</dbReference>
<dbReference type="FunFam" id="1.20.1560.10:FF:000055">
    <property type="entry name" value="ABC multidrug transporter (Eurofung)"/>
    <property type="match status" value="1"/>
</dbReference>
<evidence type="ECO:0000313" key="13">
    <source>
        <dbReference type="Proteomes" id="UP000030651"/>
    </source>
</evidence>